<gene>
    <name evidence="2" type="ORF">DAPPUDRAFT_111136</name>
</gene>
<dbReference type="InParanoid" id="E9H884"/>
<name>E9H884_DAPPU</name>
<evidence type="ECO:0000313" key="3">
    <source>
        <dbReference type="Proteomes" id="UP000000305"/>
    </source>
</evidence>
<dbReference type="Proteomes" id="UP000000305">
    <property type="component" value="Unassembled WGS sequence"/>
</dbReference>
<organism evidence="2 3">
    <name type="scientific">Daphnia pulex</name>
    <name type="common">Water flea</name>
    <dbReference type="NCBI Taxonomy" id="6669"/>
    <lineage>
        <taxon>Eukaryota</taxon>
        <taxon>Metazoa</taxon>
        <taxon>Ecdysozoa</taxon>
        <taxon>Arthropoda</taxon>
        <taxon>Crustacea</taxon>
        <taxon>Branchiopoda</taxon>
        <taxon>Diplostraca</taxon>
        <taxon>Cladocera</taxon>
        <taxon>Anomopoda</taxon>
        <taxon>Daphniidae</taxon>
        <taxon>Daphnia</taxon>
    </lineage>
</organism>
<evidence type="ECO:0000313" key="2">
    <source>
        <dbReference type="EMBL" id="EFX72026.1"/>
    </source>
</evidence>
<feature type="compositionally biased region" description="Basic and acidic residues" evidence="1">
    <location>
        <begin position="49"/>
        <end position="58"/>
    </location>
</feature>
<dbReference type="EMBL" id="GL732603">
    <property type="protein sequence ID" value="EFX72026.1"/>
    <property type="molecule type" value="Genomic_DNA"/>
</dbReference>
<keyword evidence="3" id="KW-1185">Reference proteome</keyword>
<reference evidence="2 3" key="1">
    <citation type="journal article" date="2011" name="Science">
        <title>The ecoresponsive genome of Daphnia pulex.</title>
        <authorList>
            <person name="Colbourne J.K."/>
            <person name="Pfrender M.E."/>
            <person name="Gilbert D."/>
            <person name="Thomas W.K."/>
            <person name="Tucker A."/>
            <person name="Oakley T.H."/>
            <person name="Tokishita S."/>
            <person name="Aerts A."/>
            <person name="Arnold G.J."/>
            <person name="Basu M.K."/>
            <person name="Bauer D.J."/>
            <person name="Caceres C.E."/>
            <person name="Carmel L."/>
            <person name="Casola C."/>
            <person name="Choi J.H."/>
            <person name="Detter J.C."/>
            <person name="Dong Q."/>
            <person name="Dusheyko S."/>
            <person name="Eads B.D."/>
            <person name="Frohlich T."/>
            <person name="Geiler-Samerotte K.A."/>
            <person name="Gerlach D."/>
            <person name="Hatcher P."/>
            <person name="Jogdeo S."/>
            <person name="Krijgsveld J."/>
            <person name="Kriventseva E.V."/>
            <person name="Kultz D."/>
            <person name="Laforsch C."/>
            <person name="Lindquist E."/>
            <person name="Lopez J."/>
            <person name="Manak J.R."/>
            <person name="Muller J."/>
            <person name="Pangilinan J."/>
            <person name="Patwardhan R.P."/>
            <person name="Pitluck S."/>
            <person name="Pritham E.J."/>
            <person name="Rechtsteiner A."/>
            <person name="Rho M."/>
            <person name="Rogozin I.B."/>
            <person name="Sakarya O."/>
            <person name="Salamov A."/>
            <person name="Schaack S."/>
            <person name="Shapiro H."/>
            <person name="Shiga Y."/>
            <person name="Skalitzky C."/>
            <person name="Smith Z."/>
            <person name="Souvorov A."/>
            <person name="Sung W."/>
            <person name="Tang Z."/>
            <person name="Tsuchiya D."/>
            <person name="Tu H."/>
            <person name="Vos H."/>
            <person name="Wang M."/>
            <person name="Wolf Y.I."/>
            <person name="Yamagata H."/>
            <person name="Yamada T."/>
            <person name="Ye Y."/>
            <person name="Shaw J.R."/>
            <person name="Andrews J."/>
            <person name="Crease T.J."/>
            <person name="Tang H."/>
            <person name="Lucas S.M."/>
            <person name="Robertson H.M."/>
            <person name="Bork P."/>
            <person name="Koonin E.V."/>
            <person name="Zdobnov E.M."/>
            <person name="Grigoriev I.V."/>
            <person name="Lynch M."/>
            <person name="Boore J.L."/>
        </authorList>
    </citation>
    <scope>NUCLEOTIDE SEQUENCE [LARGE SCALE GENOMIC DNA]</scope>
</reference>
<proteinExistence type="predicted"/>
<sequence length="106" mass="12141">MGLALFKNPADEVESMIEMIDRKQMVYKTTAEGDQADKNHQVTVNTVSELKKSPDKRGTRPVHSSTWESGKDKAPSISHQCLYCVFSHVERWPLDGDFFERIEAKR</sequence>
<protein>
    <submittedName>
        <fullName evidence="2">Uncharacterized protein</fullName>
    </submittedName>
</protein>
<dbReference type="AlphaFoldDB" id="E9H884"/>
<feature type="region of interest" description="Disordered" evidence="1">
    <location>
        <begin position="31"/>
        <end position="74"/>
    </location>
</feature>
<evidence type="ECO:0000256" key="1">
    <source>
        <dbReference type="SAM" id="MobiDB-lite"/>
    </source>
</evidence>
<accession>E9H884</accession>
<dbReference type="KEGG" id="dpx:DAPPUDRAFT_111136"/>
<dbReference type="HOGENOM" id="CLU_2225871_0_0_1"/>